<name>A0A2N3Q0X7_9PROT</name>
<feature type="binding site" evidence="10">
    <location>
        <position position="118"/>
    </location>
    <ligand>
        <name>Mg(2+)</name>
        <dbReference type="ChEBI" id="CHEBI:18420"/>
        <note>catalytic</note>
    </ligand>
</feature>
<dbReference type="AlphaFoldDB" id="A0A2N3Q0X7"/>
<feature type="binding site" evidence="10">
    <location>
        <position position="279"/>
    </location>
    <ligand>
        <name>substrate</name>
        <note>ligand shared between dimeric partners</note>
    </ligand>
</feature>
<feature type="binding site" evidence="10">
    <location>
        <begin position="80"/>
        <end position="81"/>
    </location>
    <ligand>
        <name>ATP</name>
        <dbReference type="ChEBI" id="CHEBI:30616"/>
    </ligand>
</feature>
<keyword evidence="10" id="KW-0067">ATP-binding</keyword>
<dbReference type="NCBIfam" id="NF002872">
    <property type="entry name" value="PRK03202.1"/>
    <property type="match status" value="1"/>
</dbReference>
<dbReference type="InterPro" id="IPR012829">
    <property type="entry name" value="Phosphofructokinase_III"/>
</dbReference>
<dbReference type="GO" id="GO:0048029">
    <property type="term" value="F:monosaccharide binding"/>
    <property type="evidence" value="ECO:0007669"/>
    <property type="project" value="TreeGrafter"/>
</dbReference>
<evidence type="ECO:0000259" key="11">
    <source>
        <dbReference type="Pfam" id="PF00365"/>
    </source>
</evidence>
<comment type="catalytic activity">
    <reaction evidence="10">
        <text>beta-D-fructose 6-phosphate + ATP = beta-D-fructose 1,6-bisphosphate + ADP + H(+)</text>
        <dbReference type="Rhea" id="RHEA:16109"/>
        <dbReference type="ChEBI" id="CHEBI:15378"/>
        <dbReference type="ChEBI" id="CHEBI:30616"/>
        <dbReference type="ChEBI" id="CHEBI:32966"/>
        <dbReference type="ChEBI" id="CHEBI:57634"/>
        <dbReference type="ChEBI" id="CHEBI:456216"/>
        <dbReference type="EC" id="2.7.1.11"/>
    </reaction>
</comment>
<gene>
    <name evidence="10" type="primary">pfkA</name>
    <name evidence="12" type="ORF">CWS72_00140</name>
</gene>
<evidence type="ECO:0000313" key="13">
    <source>
        <dbReference type="Proteomes" id="UP000233293"/>
    </source>
</evidence>
<comment type="similarity">
    <text evidence="10">Belongs to the phosphofructokinase type A (PFKA) family. Mixed-substrate PFK group III subfamily.</text>
</comment>
<dbReference type="Gene3D" id="3.40.50.460">
    <property type="entry name" value="Phosphofructokinase domain"/>
    <property type="match status" value="1"/>
</dbReference>
<dbReference type="NCBIfam" id="NF010674">
    <property type="entry name" value="PRK14071.1"/>
    <property type="match status" value="1"/>
</dbReference>
<evidence type="ECO:0000256" key="1">
    <source>
        <dbReference type="ARBA" id="ARBA00001946"/>
    </source>
</evidence>
<dbReference type="PROSITE" id="PS00433">
    <property type="entry name" value="PHOSPHOFRUCTOKINASE"/>
    <property type="match status" value="1"/>
</dbReference>
<dbReference type="GO" id="GO:0047334">
    <property type="term" value="F:diphosphate-fructose-6-phosphate 1-phosphotransferase activity"/>
    <property type="evidence" value="ECO:0007669"/>
    <property type="project" value="InterPro"/>
</dbReference>
<evidence type="ECO:0000256" key="6">
    <source>
        <dbReference type="ARBA" id="ARBA00022723"/>
    </source>
</evidence>
<keyword evidence="6 10" id="KW-0479">Metal-binding</keyword>
<feature type="binding site" description="in other chain" evidence="10">
    <location>
        <begin position="185"/>
        <end position="187"/>
    </location>
    <ligand>
        <name>substrate</name>
        <note>ligand shared between dimeric partners</note>
    </ligand>
</feature>
<dbReference type="RefSeq" id="WP_101248534.1">
    <property type="nucleotide sequence ID" value="NZ_PIUM01000001.1"/>
</dbReference>
<dbReference type="GO" id="GO:0003872">
    <property type="term" value="F:6-phosphofructokinase activity"/>
    <property type="evidence" value="ECO:0007669"/>
    <property type="project" value="UniProtKB-UniRule"/>
</dbReference>
<comment type="subunit">
    <text evidence="10">Homodimer or homotetramer.</text>
</comment>
<keyword evidence="4 10" id="KW-0963">Cytoplasm</keyword>
<dbReference type="Gene3D" id="3.40.50.450">
    <property type="match status" value="1"/>
</dbReference>
<keyword evidence="9 10" id="KW-0324">Glycolysis</keyword>
<evidence type="ECO:0000256" key="7">
    <source>
        <dbReference type="ARBA" id="ARBA00022777"/>
    </source>
</evidence>
<evidence type="ECO:0000256" key="3">
    <source>
        <dbReference type="ARBA" id="ARBA00004679"/>
    </source>
</evidence>
<evidence type="ECO:0000313" key="12">
    <source>
        <dbReference type="EMBL" id="PKU26304.1"/>
    </source>
</evidence>
<dbReference type="UniPathway" id="UPA00109">
    <property type="reaction ID" value="UER00182"/>
</dbReference>
<dbReference type="Proteomes" id="UP000233293">
    <property type="component" value="Unassembled WGS sequence"/>
</dbReference>
<feature type="binding site" description="in other chain" evidence="10">
    <location>
        <begin position="285"/>
        <end position="288"/>
    </location>
    <ligand>
        <name>substrate</name>
        <note>ligand shared between dimeric partners</note>
    </ligand>
</feature>
<dbReference type="GO" id="GO:0030388">
    <property type="term" value="P:fructose 1,6-bisphosphate metabolic process"/>
    <property type="evidence" value="ECO:0007669"/>
    <property type="project" value="TreeGrafter"/>
</dbReference>
<dbReference type="FunFam" id="3.40.50.460:FF:000002">
    <property type="entry name" value="ATP-dependent 6-phosphofructokinase"/>
    <property type="match status" value="1"/>
</dbReference>
<comment type="function">
    <text evidence="10">Catalyzes the phosphorylation of D-fructose 6-phosphate to fructose 1,6-bisphosphate by ATP, the first committing step of glycolysis.</text>
</comment>
<feature type="binding site" description="in other chain" evidence="10">
    <location>
        <position position="238"/>
    </location>
    <ligand>
        <name>substrate</name>
        <note>ligand shared between dimeric partners</note>
    </ligand>
</feature>
<dbReference type="GO" id="GO:0005945">
    <property type="term" value="C:6-phosphofructokinase complex"/>
    <property type="evidence" value="ECO:0007669"/>
    <property type="project" value="TreeGrafter"/>
</dbReference>
<dbReference type="GO" id="GO:0006002">
    <property type="term" value="P:fructose 6-phosphate metabolic process"/>
    <property type="evidence" value="ECO:0007669"/>
    <property type="project" value="InterPro"/>
</dbReference>
<dbReference type="PIRSF" id="PIRSF000532">
    <property type="entry name" value="ATP_PFK_prok"/>
    <property type="match status" value="1"/>
</dbReference>
<feature type="binding site" evidence="10">
    <location>
        <position position="178"/>
    </location>
    <ligand>
        <name>substrate</name>
        <note>ligand shared between dimeric partners</note>
    </ligand>
</feature>
<feature type="active site" description="Proton acceptor" evidence="10">
    <location>
        <position position="143"/>
    </location>
</feature>
<comment type="caution">
    <text evidence="12">The sequence shown here is derived from an EMBL/GenBank/DDBJ whole genome shotgun (WGS) entry which is preliminary data.</text>
</comment>
<dbReference type="SUPFAM" id="SSF53784">
    <property type="entry name" value="Phosphofructokinase"/>
    <property type="match status" value="1"/>
</dbReference>
<evidence type="ECO:0000256" key="2">
    <source>
        <dbReference type="ARBA" id="ARBA00004496"/>
    </source>
</evidence>
<dbReference type="InterPro" id="IPR015912">
    <property type="entry name" value="Phosphofructokinase_CS"/>
</dbReference>
<evidence type="ECO:0000256" key="8">
    <source>
        <dbReference type="ARBA" id="ARBA00022842"/>
    </source>
</evidence>
<keyword evidence="5 10" id="KW-0808">Transferase</keyword>
<dbReference type="InterPro" id="IPR000023">
    <property type="entry name" value="Phosphofructokinase_dom"/>
</dbReference>
<comment type="subcellular location">
    <subcellularLocation>
        <location evidence="2 10">Cytoplasm</location>
    </subcellularLocation>
</comment>
<dbReference type="OrthoDB" id="9802503at2"/>
<feature type="domain" description="Phosphofructokinase" evidence="11">
    <location>
        <begin position="6"/>
        <end position="311"/>
    </location>
</feature>
<keyword evidence="10" id="KW-0547">Nucleotide-binding</keyword>
<feature type="site" description="Important for substrate specificity; cannot use PPi as phosphoryl donor" evidence="10">
    <location>
        <position position="119"/>
    </location>
</feature>
<dbReference type="PRINTS" id="PR00476">
    <property type="entry name" value="PHFRCTKINASE"/>
</dbReference>
<evidence type="ECO:0000256" key="9">
    <source>
        <dbReference type="ARBA" id="ARBA00023152"/>
    </source>
</evidence>
<organism evidence="12 13">
    <name type="scientific">Telmatospirillum siberiense</name>
    <dbReference type="NCBI Taxonomy" id="382514"/>
    <lineage>
        <taxon>Bacteria</taxon>
        <taxon>Pseudomonadati</taxon>
        <taxon>Pseudomonadota</taxon>
        <taxon>Alphaproteobacteria</taxon>
        <taxon>Rhodospirillales</taxon>
        <taxon>Rhodospirillaceae</taxon>
        <taxon>Telmatospirillum</taxon>
    </lineage>
</organism>
<keyword evidence="13" id="KW-1185">Reference proteome</keyword>
<dbReference type="EC" id="2.7.1.11" evidence="10"/>
<proteinExistence type="inferred from homology"/>
<dbReference type="EMBL" id="PIUM01000001">
    <property type="protein sequence ID" value="PKU26304.1"/>
    <property type="molecule type" value="Genomic_DNA"/>
</dbReference>
<dbReference type="GO" id="GO:0016208">
    <property type="term" value="F:AMP binding"/>
    <property type="evidence" value="ECO:0007669"/>
    <property type="project" value="TreeGrafter"/>
</dbReference>
<dbReference type="HAMAP" id="MF_01976">
    <property type="entry name" value="Phosphofructokinase_III"/>
    <property type="match status" value="1"/>
</dbReference>
<sequence length="368" mass="38905">MSKVHRLGILTSGGDCAGLNAAIRAVAHRAVYSYGWTVHGIKDGTLGLMNRPIECQELSPDLFKGDLLRMGGTMLGTTNKGDPFAFPMPDGSLKDRSGDFVEGFHMLGLDALIVIGGDGSLKILDKLCKQGGVPMVGIPKTIDNDVHQTEFAIGFSTAVNVVVDALDRLQPTAASHHRVMILEVMGRDAGHIALSGGIAGGADVILIPEIPYSMDGIVKRIEAVSREGRSHVLVVIAEGCKTEDGAPLTVAWSGNQARYGGIGHYLSGRIAERVKAEVRVTVLGHVQRGGQPSMQDRLLASTFGVHAVDLVAKGKFNRMVAWQDRGVIDVPISKVVGSARSVDPTGPVVHTARGLGIYVGEVPEEVDG</sequence>
<dbReference type="PANTHER" id="PTHR13697:SF52">
    <property type="entry name" value="ATP-DEPENDENT 6-PHOSPHOFRUCTOKINASE 3"/>
    <property type="match status" value="1"/>
</dbReference>
<dbReference type="GO" id="GO:0005524">
    <property type="term" value="F:ATP binding"/>
    <property type="evidence" value="ECO:0007669"/>
    <property type="project" value="UniProtKB-KW"/>
</dbReference>
<comment type="caution">
    <text evidence="10">Lacks conserved residue(s) required for the propagation of feature annotation.</text>
</comment>
<dbReference type="GO" id="GO:0070095">
    <property type="term" value="F:fructose-6-phosphate binding"/>
    <property type="evidence" value="ECO:0007669"/>
    <property type="project" value="TreeGrafter"/>
</dbReference>
<keyword evidence="7 10" id="KW-0418">Kinase</keyword>
<dbReference type="InterPro" id="IPR035966">
    <property type="entry name" value="PKF_sf"/>
</dbReference>
<dbReference type="GO" id="GO:0042802">
    <property type="term" value="F:identical protein binding"/>
    <property type="evidence" value="ECO:0007669"/>
    <property type="project" value="TreeGrafter"/>
</dbReference>
<feature type="binding site" description="in other chain" evidence="10">
    <location>
        <begin position="141"/>
        <end position="143"/>
    </location>
    <ligand>
        <name>substrate</name>
        <note>ligand shared between dimeric partners</note>
    </ligand>
</feature>
<dbReference type="Pfam" id="PF00365">
    <property type="entry name" value="PFK"/>
    <property type="match status" value="1"/>
</dbReference>
<evidence type="ECO:0000256" key="10">
    <source>
        <dbReference type="HAMAP-Rule" id="MF_01976"/>
    </source>
</evidence>
<feature type="binding site" evidence="10">
    <location>
        <begin position="117"/>
        <end position="120"/>
    </location>
    <ligand>
        <name>ATP</name>
        <dbReference type="ChEBI" id="CHEBI:30616"/>
    </ligand>
</feature>
<comment type="pathway">
    <text evidence="3 10">Carbohydrate degradation; glycolysis; D-glyceraldehyde 3-phosphate and glycerone phosphate from D-glucose: step 3/4.</text>
</comment>
<dbReference type="PANTHER" id="PTHR13697">
    <property type="entry name" value="PHOSPHOFRUCTOKINASE"/>
    <property type="match status" value="1"/>
</dbReference>
<dbReference type="InterPro" id="IPR022953">
    <property type="entry name" value="ATP_PFK"/>
</dbReference>
<accession>A0A2N3Q0X7</accession>
<reference evidence="13" key="1">
    <citation type="submission" date="2017-12" db="EMBL/GenBank/DDBJ databases">
        <title>Draft genome sequence of Telmatospirillum siberiense 26-4b1T, an acidotolerant peatland alphaproteobacterium potentially involved in sulfur cycling.</title>
        <authorList>
            <person name="Hausmann B."/>
            <person name="Pjevac P."/>
            <person name="Schreck K."/>
            <person name="Herbold C.W."/>
            <person name="Daims H."/>
            <person name="Wagner M."/>
            <person name="Pester M."/>
            <person name="Loy A."/>
        </authorList>
    </citation>
    <scope>NUCLEOTIDE SEQUENCE [LARGE SCALE GENOMIC DNA]</scope>
    <source>
        <strain evidence="13">26-4b1</strain>
    </source>
</reference>
<dbReference type="GO" id="GO:0061621">
    <property type="term" value="P:canonical glycolysis"/>
    <property type="evidence" value="ECO:0007669"/>
    <property type="project" value="TreeGrafter"/>
</dbReference>
<dbReference type="InterPro" id="IPR012003">
    <property type="entry name" value="ATP_PFK_prok-type"/>
</dbReference>
<feature type="binding site" evidence="10">
    <location>
        <position position="14"/>
    </location>
    <ligand>
        <name>ATP</name>
        <dbReference type="ChEBI" id="CHEBI:30616"/>
    </ligand>
</feature>
<comment type="cofactor">
    <cofactor evidence="1 10">
        <name>Mg(2+)</name>
        <dbReference type="ChEBI" id="CHEBI:18420"/>
    </cofactor>
</comment>
<protein>
    <recommendedName>
        <fullName evidence="10">ATP-dependent 6-phosphofructokinase</fullName>
        <shortName evidence="10">ATP-PFK</shortName>
        <shortName evidence="10">Phosphofructokinase</shortName>
        <ecNumber evidence="10">2.7.1.11</ecNumber>
    </recommendedName>
    <alternativeName>
        <fullName evidence="10">Phosphohexokinase</fullName>
    </alternativeName>
</protein>
<keyword evidence="8 10" id="KW-0460">Magnesium</keyword>
<evidence type="ECO:0000256" key="4">
    <source>
        <dbReference type="ARBA" id="ARBA00022490"/>
    </source>
</evidence>
<evidence type="ECO:0000256" key="5">
    <source>
        <dbReference type="ARBA" id="ARBA00022679"/>
    </source>
</evidence>
<dbReference type="GO" id="GO:0046872">
    <property type="term" value="F:metal ion binding"/>
    <property type="evidence" value="ECO:0007669"/>
    <property type="project" value="UniProtKB-KW"/>
</dbReference>